<keyword evidence="3" id="KW-1185">Reference proteome</keyword>
<keyword evidence="1" id="KW-1133">Transmembrane helix</keyword>
<feature type="transmembrane region" description="Helical" evidence="1">
    <location>
        <begin position="242"/>
        <end position="262"/>
    </location>
</feature>
<feature type="transmembrane region" description="Helical" evidence="1">
    <location>
        <begin position="97"/>
        <end position="116"/>
    </location>
</feature>
<evidence type="ECO:0008006" key="4">
    <source>
        <dbReference type="Google" id="ProtNLM"/>
    </source>
</evidence>
<keyword evidence="1" id="KW-0812">Transmembrane</keyword>
<gene>
    <name evidence="2" type="ORF">SAMN04488029_1337</name>
</gene>
<feature type="transmembrane region" description="Helical" evidence="1">
    <location>
        <begin position="122"/>
        <end position="140"/>
    </location>
</feature>
<dbReference type="STRING" id="692418.SAMN04488029_1337"/>
<dbReference type="RefSeq" id="WP_084371608.1">
    <property type="nucleotide sequence ID" value="NZ_FWYF01000001.1"/>
</dbReference>
<evidence type="ECO:0000256" key="1">
    <source>
        <dbReference type="SAM" id="Phobius"/>
    </source>
</evidence>
<evidence type="ECO:0000313" key="3">
    <source>
        <dbReference type="Proteomes" id="UP000192472"/>
    </source>
</evidence>
<proteinExistence type="predicted"/>
<feature type="transmembrane region" description="Helical" evidence="1">
    <location>
        <begin position="68"/>
        <end position="90"/>
    </location>
</feature>
<feature type="transmembrane region" description="Helical" evidence="1">
    <location>
        <begin position="209"/>
        <end position="235"/>
    </location>
</feature>
<name>A0A1W2G9K3_REIFA</name>
<dbReference type="Proteomes" id="UP000192472">
    <property type="component" value="Unassembled WGS sequence"/>
</dbReference>
<dbReference type="AlphaFoldDB" id="A0A1W2G9K3"/>
<evidence type="ECO:0000313" key="2">
    <source>
        <dbReference type="EMBL" id="SMD32976.1"/>
    </source>
</evidence>
<reference evidence="2 3" key="1">
    <citation type="submission" date="2017-04" db="EMBL/GenBank/DDBJ databases">
        <authorList>
            <person name="Afonso C.L."/>
            <person name="Miller P.J."/>
            <person name="Scott M.A."/>
            <person name="Spackman E."/>
            <person name="Goraichik I."/>
            <person name="Dimitrov K.M."/>
            <person name="Suarez D.L."/>
            <person name="Swayne D.E."/>
        </authorList>
    </citation>
    <scope>NUCLEOTIDE SEQUENCE [LARGE SCALE GENOMIC DNA]</scope>
    <source>
        <strain evidence="2 3">DSM 26133</strain>
    </source>
</reference>
<dbReference type="EMBL" id="FWYF01000001">
    <property type="protein sequence ID" value="SMD32976.1"/>
    <property type="molecule type" value="Genomic_DNA"/>
</dbReference>
<keyword evidence="1" id="KW-0472">Membrane</keyword>
<feature type="transmembrane region" description="Helical" evidence="1">
    <location>
        <begin position="152"/>
        <end position="178"/>
    </location>
</feature>
<accession>A0A1W2G9K3</accession>
<organism evidence="2 3">
    <name type="scientific">Reichenbachiella faecimaris</name>
    <dbReference type="NCBI Taxonomy" id="692418"/>
    <lineage>
        <taxon>Bacteria</taxon>
        <taxon>Pseudomonadati</taxon>
        <taxon>Bacteroidota</taxon>
        <taxon>Cytophagia</taxon>
        <taxon>Cytophagales</taxon>
        <taxon>Reichenbachiellaceae</taxon>
        <taxon>Reichenbachiella</taxon>
    </lineage>
</organism>
<dbReference type="OrthoDB" id="1496138at2"/>
<feature type="transmembrane region" description="Helical" evidence="1">
    <location>
        <begin position="28"/>
        <end position="48"/>
    </location>
</feature>
<sequence>MKILDKIVVHLFGTGAELTSGQKLYFKLFEAFAIYNSIDLAWSWAFYILKIKEVVLPLGIATYLDIGFMFGSELPMVLAGTLSILGILAFFRVGPRWLYLIAFLILHLLFCSRYCLGEIPHSANFVGLSLLALGLSTYLYEDNRHRASITMGLVYFFIGFGYTTASISKLIATGFHWVDGRHLWLWMSEKSIDHLSKYGAVEYNFLQELAFISMPIATLILIIGITTEFFGFLIWFRRTRPFITLAIIGMHIGIYLTMNIWFGKFMSELILIGFPWGIWIDRLNITQLNKWKFLET</sequence>
<protein>
    <recommendedName>
        <fullName evidence="4">HTTM domain-containing protein</fullName>
    </recommendedName>
</protein>